<evidence type="ECO:0000313" key="3">
    <source>
        <dbReference type="Proteomes" id="UP001578633"/>
    </source>
</evidence>
<name>A0ABR3UPI6_9PLEO</name>
<dbReference type="EMBL" id="JBHGVX010000003">
    <property type="protein sequence ID" value="KAL1797524.1"/>
    <property type="molecule type" value="Genomic_DNA"/>
</dbReference>
<dbReference type="Proteomes" id="UP001578633">
    <property type="component" value="Chromosome 3"/>
</dbReference>
<accession>A0ABR3UPI6</accession>
<evidence type="ECO:0000313" key="2">
    <source>
        <dbReference type="EMBL" id="KAL1797524.1"/>
    </source>
</evidence>
<evidence type="ECO:0000256" key="1">
    <source>
        <dbReference type="SAM" id="MobiDB-lite"/>
    </source>
</evidence>
<feature type="region of interest" description="Disordered" evidence="1">
    <location>
        <begin position="56"/>
        <end position="87"/>
    </location>
</feature>
<keyword evidence="3" id="KW-1185">Reference proteome</keyword>
<dbReference type="GeneID" id="96084452"/>
<dbReference type="RefSeq" id="XP_069308108.1">
    <property type="nucleotide sequence ID" value="XM_069450301.1"/>
</dbReference>
<comment type="caution">
    <text evidence="2">The sequence shown here is derived from an EMBL/GenBank/DDBJ whole genome shotgun (WGS) entry which is preliminary data.</text>
</comment>
<gene>
    <name evidence="2" type="ORF">ACET3X_004130</name>
</gene>
<protein>
    <submittedName>
        <fullName evidence="2">Uncharacterized protein</fullName>
    </submittedName>
</protein>
<sequence length="296" mass="32354">MGNAARTSEVLASSAEKDANITTVTATPPYSSEGPTLPIIGVPDDAFKANGANVAGKKRRAQESVNGSALKKPSQAQSPPTIHPSLYEPWTRLPTELRKILEVQKRLRVAQNIIPVVFSKNQNVKSGINRLKTYLGAYRDLASTIEMPDALKEDDLMIAVSAQGGGTTKLVGIVDMVRRIVAPSGTEHNRNANEEVWWMYTMLTSVDIDREIKTSTPANKGNTGAEKTQSIQEEEAFEPINLDRQDAQGPAAGDITIKKRTVPVVTVWMTKKRIPIFQTAFGEQTFTVQILPKNSD</sequence>
<reference evidence="2 3" key="1">
    <citation type="submission" date="2024-09" db="EMBL/GenBank/DDBJ databases">
        <title>T2T genomes of carrot and Alternaria dauci and their utility for understanding host-pathogen interaction during carrot leaf blight disease.</title>
        <authorList>
            <person name="Liu W."/>
            <person name="Xu S."/>
            <person name="Ou C."/>
            <person name="Liu X."/>
            <person name="Zhuang F."/>
            <person name="Deng X.W."/>
        </authorList>
    </citation>
    <scope>NUCLEOTIDE SEQUENCE [LARGE SCALE GENOMIC DNA]</scope>
    <source>
        <strain evidence="2 3">A2016</strain>
    </source>
</reference>
<organism evidence="2 3">
    <name type="scientific">Alternaria dauci</name>
    <dbReference type="NCBI Taxonomy" id="48095"/>
    <lineage>
        <taxon>Eukaryota</taxon>
        <taxon>Fungi</taxon>
        <taxon>Dikarya</taxon>
        <taxon>Ascomycota</taxon>
        <taxon>Pezizomycotina</taxon>
        <taxon>Dothideomycetes</taxon>
        <taxon>Pleosporomycetidae</taxon>
        <taxon>Pleosporales</taxon>
        <taxon>Pleosporineae</taxon>
        <taxon>Pleosporaceae</taxon>
        <taxon>Alternaria</taxon>
        <taxon>Alternaria sect. Porri</taxon>
    </lineage>
</organism>
<proteinExistence type="predicted"/>